<dbReference type="Pfam" id="PF00089">
    <property type="entry name" value="Trypsin"/>
    <property type="match status" value="1"/>
</dbReference>
<dbReference type="InterPro" id="IPR051333">
    <property type="entry name" value="CLIP_Serine_Protease"/>
</dbReference>
<dbReference type="PANTHER" id="PTHR24260">
    <property type="match status" value="1"/>
</dbReference>
<dbReference type="GO" id="GO:0006508">
    <property type="term" value="P:proteolysis"/>
    <property type="evidence" value="ECO:0007669"/>
    <property type="project" value="InterPro"/>
</dbReference>
<dbReference type="OrthoDB" id="5597713at2759"/>
<dbReference type="Proteomes" id="UP000008820">
    <property type="component" value="Chromosome 1"/>
</dbReference>
<dbReference type="SUPFAM" id="SSF50494">
    <property type="entry name" value="Trypsin-like serine proteases"/>
    <property type="match status" value="1"/>
</dbReference>
<dbReference type="Gene3D" id="2.40.10.10">
    <property type="entry name" value="Trypsin-like serine proteases"/>
    <property type="match status" value="1"/>
</dbReference>
<dbReference type="SMART" id="SM00020">
    <property type="entry name" value="Tryp_SPc"/>
    <property type="match status" value="1"/>
</dbReference>
<dbReference type="EnsemblMetazoa" id="AAEL010957-RB">
    <property type="protein sequence ID" value="AAEL010957-PB"/>
    <property type="gene ID" value="AAEL010957"/>
</dbReference>
<dbReference type="PANTHER" id="PTHR24260:SF136">
    <property type="entry name" value="GH08193P-RELATED"/>
    <property type="match status" value="1"/>
</dbReference>
<accession>A0A6I8TDH2</accession>
<proteinExistence type="inferred from homology"/>
<evidence type="ECO:0000256" key="1">
    <source>
        <dbReference type="ARBA" id="ARBA00024195"/>
    </source>
</evidence>
<organism evidence="2 3">
    <name type="scientific">Aedes aegypti</name>
    <name type="common">Yellowfever mosquito</name>
    <name type="synonym">Culex aegypti</name>
    <dbReference type="NCBI Taxonomy" id="7159"/>
    <lineage>
        <taxon>Eukaryota</taxon>
        <taxon>Metazoa</taxon>
        <taxon>Ecdysozoa</taxon>
        <taxon>Arthropoda</taxon>
        <taxon>Hexapoda</taxon>
        <taxon>Insecta</taxon>
        <taxon>Pterygota</taxon>
        <taxon>Neoptera</taxon>
        <taxon>Endopterygota</taxon>
        <taxon>Diptera</taxon>
        <taxon>Nematocera</taxon>
        <taxon>Culicoidea</taxon>
        <taxon>Culicidae</taxon>
        <taxon>Culicinae</taxon>
        <taxon>Aedini</taxon>
        <taxon>Aedes</taxon>
        <taxon>Stegomyia</taxon>
    </lineage>
</organism>
<dbReference type="InterPro" id="IPR009003">
    <property type="entry name" value="Peptidase_S1_PA"/>
</dbReference>
<reference evidence="2 3" key="1">
    <citation type="submission" date="2017-06" db="EMBL/GenBank/DDBJ databases">
        <title>Aedes aegypti genome working group (AGWG) sequencing and assembly.</title>
        <authorList>
            <consortium name="Aedes aegypti Genome Working Group (AGWG)"/>
            <person name="Matthews B.J."/>
        </authorList>
    </citation>
    <scope>NUCLEOTIDE SEQUENCE [LARGE SCALE GENOMIC DNA]</scope>
    <source>
        <strain evidence="2 3">LVP_AGWG</strain>
    </source>
</reference>
<gene>
    <name evidence="2" type="primary">5574144</name>
</gene>
<evidence type="ECO:0000313" key="3">
    <source>
        <dbReference type="Proteomes" id="UP000008820"/>
    </source>
</evidence>
<sequence length="260" mass="28639">MTMKHLNLLITIICCFGAQAQSDPIPRIINGHASPNVGYNAYILYLTAEYTGSFGGGTIISKHHILTSAKNIVGFVQWEVGVGSSIFDELTLIKSTNATSHPLFDYFTSVNDIGIIILPQPLVFTFNVYPVALPDLDAQQTNLLPFENEEGTIVGFGYTTGISTGHSDMLMRSFHRVTSDSVCELLYQNMLPQHFCAEDNVRNSNICVGDVGVGFVTYVRGRPTVTGIASYIREVCGNTSPTGYTRVQYYREWITSVTQL</sequence>
<dbReference type="InterPro" id="IPR001254">
    <property type="entry name" value="Trypsin_dom"/>
</dbReference>
<reference evidence="2" key="2">
    <citation type="submission" date="2020-05" db="UniProtKB">
        <authorList>
            <consortium name="EnsemblMetazoa"/>
        </authorList>
    </citation>
    <scope>IDENTIFICATION</scope>
    <source>
        <strain evidence="2">LVP_AGWG</strain>
    </source>
</reference>
<dbReference type="InParanoid" id="A0A6I8TDH2"/>
<dbReference type="PROSITE" id="PS50240">
    <property type="entry name" value="TRYPSIN_DOM"/>
    <property type="match status" value="1"/>
</dbReference>
<evidence type="ECO:0000313" key="2">
    <source>
        <dbReference type="EnsemblMetazoa" id="AAEL010957-PB"/>
    </source>
</evidence>
<name>A0A6I8TDH2_AEDAE</name>
<protein>
    <submittedName>
        <fullName evidence="2">Uncharacterized protein</fullName>
    </submittedName>
</protein>
<dbReference type="GO" id="GO:0004252">
    <property type="term" value="F:serine-type endopeptidase activity"/>
    <property type="evidence" value="ECO:0007669"/>
    <property type="project" value="InterPro"/>
</dbReference>
<keyword evidence="3" id="KW-1185">Reference proteome</keyword>
<dbReference type="AlphaFoldDB" id="A0A6I8TDH2"/>
<comment type="similarity">
    <text evidence="1">Belongs to the peptidase S1 family. CLIP subfamily.</text>
</comment>
<dbReference type="InterPro" id="IPR043504">
    <property type="entry name" value="Peptidase_S1_PA_chymotrypsin"/>
</dbReference>